<gene>
    <name evidence="1" type="ORF">GCM10010446_26700</name>
</gene>
<name>A0ABN3X7C0_9ACTN</name>
<evidence type="ECO:0000313" key="2">
    <source>
        <dbReference type="Proteomes" id="UP001500403"/>
    </source>
</evidence>
<dbReference type="RefSeq" id="WP_344494699.1">
    <property type="nucleotide sequence ID" value="NZ_BAAAUD010000026.1"/>
</dbReference>
<organism evidence="1 2">
    <name type="scientific">Streptomyces enissocaesilis</name>
    <dbReference type="NCBI Taxonomy" id="332589"/>
    <lineage>
        <taxon>Bacteria</taxon>
        <taxon>Bacillati</taxon>
        <taxon>Actinomycetota</taxon>
        <taxon>Actinomycetes</taxon>
        <taxon>Kitasatosporales</taxon>
        <taxon>Streptomycetaceae</taxon>
        <taxon>Streptomyces</taxon>
        <taxon>Streptomyces rochei group</taxon>
    </lineage>
</organism>
<reference evidence="1 2" key="1">
    <citation type="journal article" date="2019" name="Int. J. Syst. Evol. Microbiol.">
        <title>The Global Catalogue of Microorganisms (GCM) 10K type strain sequencing project: providing services to taxonomists for standard genome sequencing and annotation.</title>
        <authorList>
            <consortium name="The Broad Institute Genomics Platform"/>
            <consortium name="The Broad Institute Genome Sequencing Center for Infectious Disease"/>
            <person name="Wu L."/>
            <person name="Ma J."/>
        </authorList>
    </citation>
    <scope>NUCLEOTIDE SEQUENCE [LARGE SCALE GENOMIC DNA]</scope>
    <source>
        <strain evidence="1 2">JCM 9088</strain>
    </source>
</reference>
<sequence>MILSGLHPGQTYRLMTADADGQRLPVGSLRATADGSALHIRVSQQQITVLLVQDKHGHLVASLEG</sequence>
<accession>A0ABN3X7C0</accession>
<protein>
    <submittedName>
        <fullName evidence="1">Uncharacterized protein</fullName>
    </submittedName>
</protein>
<keyword evidence="2" id="KW-1185">Reference proteome</keyword>
<dbReference type="Proteomes" id="UP001500403">
    <property type="component" value="Unassembled WGS sequence"/>
</dbReference>
<dbReference type="EMBL" id="BAAAUD010000026">
    <property type="protein sequence ID" value="GAA2939965.1"/>
    <property type="molecule type" value="Genomic_DNA"/>
</dbReference>
<comment type="caution">
    <text evidence="1">The sequence shown here is derived from an EMBL/GenBank/DDBJ whole genome shotgun (WGS) entry which is preliminary data.</text>
</comment>
<proteinExistence type="predicted"/>
<evidence type="ECO:0000313" key="1">
    <source>
        <dbReference type="EMBL" id="GAA2939965.1"/>
    </source>
</evidence>